<gene>
    <name evidence="2" type="primary">unc-105_0</name>
    <name evidence="2" type="ORF">CEXT_619831</name>
</gene>
<dbReference type="AlphaFoldDB" id="A0AAV4R7M4"/>
<reference evidence="2 3" key="1">
    <citation type="submission" date="2021-06" db="EMBL/GenBank/DDBJ databases">
        <title>Caerostris extrusa draft genome.</title>
        <authorList>
            <person name="Kono N."/>
            <person name="Arakawa K."/>
        </authorList>
    </citation>
    <scope>NUCLEOTIDE SEQUENCE [LARGE SCALE GENOMIC DNA]</scope>
</reference>
<feature type="region of interest" description="Disordered" evidence="1">
    <location>
        <begin position="32"/>
        <end position="63"/>
    </location>
</feature>
<accession>A0AAV4R7M4</accession>
<dbReference type="Proteomes" id="UP001054945">
    <property type="component" value="Unassembled WGS sequence"/>
</dbReference>
<sequence>MPSTKNFMNTELLLDSLVAACSFEGMHCHRESATSASSHRPQSSPPPQARDRSSDCGPRSPNPTLRLGIWRQCETQRYDGRGTLLVHEAEVGEPWGSCEKETRRLYNGDPYTLLGCEKYCGYKAHDNAVQLYKEAFHARECAYRVSQNIERLEECGCRPPCKEAIYSYTVTASELNENYYRTVKAIRTLSLDSAGKKRNT</sequence>
<dbReference type="EMBL" id="BPLR01007354">
    <property type="protein sequence ID" value="GIY16250.1"/>
    <property type="molecule type" value="Genomic_DNA"/>
</dbReference>
<evidence type="ECO:0000256" key="1">
    <source>
        <dbReference type="SAM" id="MobiDB-lite"/>
    </source>
</evidence>
<comment type="caution">
    <text evidence="2">The sequence shown here is derived from an EMBL/GenBank/DDBJ whole genome shotgun (WGS) entry which is preliminary data.</text>
</comment>
<keyword evidence="3" id="KW-1185">Reference proteome</keyword>
<organism evidence="2 3">
    <name type="scientific">Caerostris extrusa</name>
    <name type="common">Bark spider</name>
    <name type="synonym">Caerostris bankana</name>
    <dbReference type="NCBI Taxonomy" id="172846"/>
    <lineage>
        <taxon>Eukaryota</taxon>
        <taxon>Metazoa</taxon>
        <taxon>Ecdysozoa</taxon>
        <taxon>Arthropoda</taxon>
        <taxon>Chelicerata</taxon>
        <taxon>Arachnida</taxon>
        <taxon>Araneae</taxon>
        <taxon>Araneomorphae</taxon>
        <taxon>Entelegynae</taxon>
        <taxon>Araneoidea</taxon>
        <taxon>Araneidae</taxon>
        <taxon>Caerostris</taxon>
    </lineage>
</organism>
<evidence type="ECO:0000313" key="2">
    <source>
        <dbReference type="EMBL" id="GIY16250.1"/>
    </source>
</evidence>
<evidence type="ECO:0000313" key="3">
    <source>
        <dbReference type="Proteomes" id="UP001054945"/>
    </source>
</evidence>
<feature type="compositionally biased region" description="Low complexity" evidence="1">
    <location>
        <begin position="33"/>
        <end position="42"/>
    </location>
</feature>
<protein>
    <submittedName>
        <fullName evidence="2">Degenerin-like protein unc-105</fullName>
    </submittedName>
</protein>
<name>A0AAV4R7M4_CAEEX</name>
<proteinExistence type="predicted"/>